<sequence>MFVNKDGKLCCKGISGIVGEV</sequence>
<name>D4JV65_9FIRM</name>
<evidence type="ECO:0000313" key="2">
    <source>
        <dbReference type="Proteomes" id="UP000008803"/>
    </source>
</evidence>
<dbReference type="AlphaFoldDB" id="D4JV65"/>
<protein>
    <submittedName>
        <fullName evidence="1">Uncharacterized protein</fullName>
    </submittedName>
</protein>
<reference evidence="1 2" key="2">
    <citation type="submission" date="2010-03" db="EMBL/GenBank/DDBJ databases">
        <authorList>
            <person name="Pajon A."/>
        </authorList>
    </citation>
    <scope>NUCLEOTIDE SEQUENCE [LARGE SCALE GENOMIC DNA]</scope>
    <source>
        <strain evidence="1 2">70/3</strain>
    </source>
</reference>
<gene>
    <name evidence="1" type="ORF">EUS_19280</name>
</gene>
<accession>D4JV65</accession>
<proteinExistence type="predicted"/>
<reference evidence="1 2" key="1">
    <citation type="submission" date="2010-03" db="EMBL/GenBank/DDBJ databases">
        <title>The genome sequence of Eubacterium siraeum 70/3.</title>
        <authorList>
            <consortium name="metaHIT consortium -- http://www.metahit.eu/"/>
            <person name="Pajon A."/>
            <person name="Turner K."/>
            <person name="Parkhill J."/>
            <person name="Duncan S."/>
            <person name="Flint H."/>
        </authorList>
    </citation>
    <scope>NUCLEOTIDE SEQUENCE [LARGE SCALE GENOMIC DNA]</scope>
    <source>
        <strain evidence="1 2">70/3</strain>
    </source>
</reference>
<dbReference type="Proteomes" id="UP000008803">
    <property type="component" value="Chromosome"/>
</dbReference>
<organism evidence="1 2">
    <name type="scientific">[Eubacterium] siraeum 70/3</name>
    <dbReference type="NCBI Taxonomy" id="657319"/>
    <lineage>
        <taxon>Bacteria</taxon>
        <taxon>Bacillati</taxon>
        <taxon>Bacillota</taxon>
        <taxon>Clostridia</taxon>
        <taxon>Eubacteriales</taxon>
        <taxon>Oscillospiraceae</taxon>
        <taxon>Oscillospiraceae incertae sedis</taxon>
    </lineage>
</organism>
<evidence type="ECO:0000313" key="1">
    <source>
        <dbReference type="EMBL" id="CBK96984.1"/>
    </source>
</evidence>
<dbReference type="BioCyc" id="ESIR657319:G136K-1638-MONOMER"/>
<dbReference type="HOGENOM" id="CLU_3426507_0_0_9"/>
<dbReference type="EMBL" id="FP929044">
    <property type="protein sequence ID" value="CBK96984.1"/>
    <property type="molecule type" value="Genomic_DNA"/>
</dbReference>
<dbReference type="KEGG" id="esu:EUS_19280"/>